<dbReference type="STRING" id="1838280.A6M21_12090"/>
<dbReference type="RefSeq" id="WP_066669211.1">
    <property type="nucleotide sequence ID" value="NZ_LYVF01000169.1"/>
</dbReference>
<dbReference type="Proteomes" id="UP000078532">
    <property type="component" value="Unassembled WGS sequence"/>
</dbReference>
<sequence>MYKLVVTELAHQDLDGIVSYIAIQLANPTAASDFLDEVDKCYGYLKSNPMMYSKCSDGRLEKEGYRKAVIKNYILVYKVYESDKIVIVLRFFYGARDYAKLI</sequence>
<evidence type="ECO:0000256" key="1">
    <source>
        <dbReference type="ARBA" id="ARBA00022649"/>
    </source>
</evidence>
<dbReference type="AlphaFoldDB" id="A0A1B7LD89"/>
<evidence type="ECO:0000313" key="2">
    <source>
        <dbReference type="EMBL" id="OAT81060.1"/>
    </source>
</evidence>
<evidence type="ECO:0000313" key="3">
    <source>
        <dbReference type="Proteomes" id="UP000078532"/>
    </source>
</evidence>
<dbReference type="InterPro" id="IPR007712">
    <property type="entry name" value="RelE/ParE_toxin"/>
</dbReference>
<keyword evidence="1" id="KW-1277">Toxin-antitoxin system</keyword>
<reference evidence="2 3" key="1">
    <citation type="submission" date="2016-04" db="EMBL/GenBank/DDBJ databases">
        <authorList>
            <person name="Evans L.H."/>
            <person name="Alamgir A."/>
            <person name="Owens N."/>
            <person name="Weber N.D."/>
            <person name="Virtaneva K."/>
            <person name="Barbian K."/>
            <person name="Babar A."/>
            <person name="Rosenke K."/>
        </authorList>
    </citation>
    <scope>NUCLEOTIDE SEQUENCE [LARGE SCALE GENOMIC DNA]</scope>
    <source>
        <strain evidence="2 3">LMa1</strain>
    </source>
</reference>
<gene>
    <name evidence="2" type="ORF">A6M21_12090</name>
</gene>
<keyword evidence="3" id="KW-1185">Reference proteome</keyword>
<dbReference type="EMBL" id="LYVF01000169">
    <property type="protein sequence ID" value="OAT81060.1"/>
    <property type="molecule type" value="Genomic_DNA"/>
</dbReference>
<dbReference type="Pfam" id="PF05016">
    <property type="entry name" value="ParE_toxin"/>
    <property type="match status" value="1"/>
</dbReference>
<comment type="caution">
    <text evidence="2">The sequence shown here is derived from an EMBL/GenBank/DDBJ whole genome shotgun (WGS) entry which is preliminary data.</text>
</comment>
<dbReference type="SUPFAM" id="SSF143011">
    <property type="entry name" value="RelE-like"/>
    <property type="match status" value="1"/>
</dbReference>
<proteinExistence type="predicted"/>
<accession>A0A1B7LD89</accession>
<organism evidence="2 3">
    <name type="scientific">Desulfotomaculum copahuensis</name>
    <dbReference type="NCBI Taxonomy" id="1838280"/>
    <lineage>
        <taxon>Bacteria</taxon>
        <taxon>Bacillati</taxon>
        <taxon>Bacillota</taxon>
        <taxon>Clostridia</taxon>
        <taxon>Eubacteriales</taxon>
        <taxon>Desulfotomaculaceae</taxon>
        <taxon>Desulfotomaculum</taxon>
    </lineage>
</organism>
<name>A0A1B7LD89_9FIRM</name>
<dbReference type="InterPro" id="IPR035093">
    <property type="entry name" value="RelE/ParE_toxin_dom_sf"/>
</dbReference>
<dbReference type="Gene3D" id="3.30.2310.20">
    <property type="entry name" value="RelE-like"/>
    <property type="match status" value="1"/>
</dbReference>
<protein>
    <submittedName>
        <fullName evidence="2">Plasmid stabilization protein</fullName>
    </submittedName>
</protein>
<dbReference type="OrthoDB" id="3268478at2"/>